<dbReference type="PANTHER" id="PTHR33470:SF22">
    <property type="entry name" value="POLLEN OLE E 1 ALLERGEN AND EXTENSIN FAMILY PROTEIN"/>
    <property type="match status" value="1"/>
</dbReference>
<feature type="signal peptide" evidence="2">
    <location>
        <begin position="1"/>
        <end position="24"/>
    </location>
</feature>
<dbReference type="OrthoDB" id="1936190at2759"/>
<gene>
    <name evidence="3" type="ORF">KP509_02G099000</name>
</gene>
<dbReference type="AlphaFoldDB" id="A0A8T2VH05"/>
<name>A0A8T2VH05_CERRI</name>
<dbReference type="Proteomes" id="UP000825935">
    <property type="component" value="Chromosome 2"/>
</dbReference>
<reference evidence="3" key="1">
    <citation type="submission" date="2021-08" db="EMBL/GenBank/DDBJ databases">
        <title>WGS assembly of Ceratopteris richardii.</title>
        <authorList>
            <person name="Marchant D.B."/>
            <person name="Chen G."/>
            <person name="Jenkins J."/>
            <person name="Shu S."/>
            <person name="Leebens-Mack J."/>
            <person name="Grimwood J."/>
            <person name="Schmutz J."/>
            <person name="Soltis P."/>
            <person name="Soltis D."/>
            <person name="Chen Z.-H."/>
        </authorList>
    </citation>
    <scope>NUCLEOTIDE SEQUENCE</scope>
    <source>
        <strain evidence="3">Whitten #5841</strain>
        <tissue evidence="3">Leaf</tissue>
    </source>
</reference>
<evidence type="ECO:0000313" key="3">
    <source>
        <dbReference type="EMBL" id="KAH7444943.1"/>
    </source>
</evidence>
<dbReference type="OMA" id="MQLRECK"/>
<evidence type="ECO:0000256" key="2">
    <source>
        <dbReference type="SAM" id="SignalP"/>
    </source>
</evidence>
<dbReference type="Pfam" id="PF01190">
    <property type="entry name" value="Pollen_Ole_e_1"/>
    <property type="match status" value="1"/>
</dbReference>
<sequence length="214" mass="23848">MAYPRVAVLSALAILASLLAVAAAEGYYGNDGDSEYVGPVTPVKPYYKRTLSVQGVVLCQNCLYRGTPSLSDAKPLEGARVKLQCRDRRSKVFLYDTARTDENGYFLLSIPTFDFRNHDAMRTCRVFLLSSPSPTCNRRTNINTPRYGAFLRDEKIYPSQVLYSAGPFAFASRGKCVKPRTPEYTSSPAHRDSPAYEAFVPSPPIAYNTQPYYP</sequence>
<proteinExistence type="predicted"/>
<dbReference type="PANTHER" id="PTHR33470">
    <property type="entry name" value="OS01G0164075 PROTEIN"/>
    <property type="match status" value="1"/>
</dbReference>
<dbReference type="GO" id="GO:0071944">
    <property type="term" value="C:cell periphery"/>
    <property type="evidence" value="ECO:0007669"/>
    <property type="project" value="TreeGrafter"/>
</dbReference>
<evidence type="ECO:0000313" key="4">
    <source>
        <dbReference type="Proteomes" id="UP000825935"/>
    </source>
</evidence>
<comment type="caution">
    <text evidence="3">The sequence shown here is derived from an EMBL/GenBank/DDBJ whole genome shotgun (WGS) entry which is preliminary data.</text>
</comment>
<keyword evidence="1 2" id="KW-0732">Signal</keyword>
<evidence type="ECO:0008006" key="5">
    <source>
        <dbReference type="Google" id="ProtNLM"/>
    </source>
</evidence>
<evidence type="ECO:0000256" key="1">
    <source>
        <dbReference type="ARBA" id="ARBA00022729"/>
    </source>
</evidence>
<dbReference type="EMBL" id="CM035407">
    <property type="protein sequence ID" value="KAH7444943.1"/>
    <property type="molecule type" value="Genomic_DNA"/>
</dbReference>
<keyword evidence="4" id="KW-1185">Reference proteome</keyword>
<organism evidence="3 4">
    <name type="scientific">Ceratopteris richardii</name>
    <name type="common">Triangle waterfern</name>
    <dbReference type="NCBI Taxonomy" id="49495"/>
    <lineage>
        <taxon>Eukaryota</taxon>
        <taxon>Viridiplantae</taxon>
        <taxon>Streptophyta</taxon>
        <taxon>Embryophyta</taxon>
        <taxon>Tracheophyta</taxon>
        <taxon>Polypodiopsida</taxon>
        <taxon>Polypodiidae</taxon>
        <taxon>Polypodiales</taxon>
        <taxon>Pteridineae</taxon>
        <taxon>Pteridaceae</taxon>
        <taxon>Parkerioideae</taxon>
        <taxon>Ceratopteris</taxon>
    </lineage>
</organism>
<feature type="chain" id="PRO_5035727245" description="Pollen Ole e 1 allergen and extensin family protein" evidence="2">
    <location>
        <begin position="25"/>
        <end position="214"/>
    </location>
</feature>
<accession>A0A8T2VH05</accession>
<protein>
    <recommendedName>
        <fullName evidence="5">Pollen Ole e 1 allergen and extensin family protein</fullName>
    </recommendedName>
</protein>